<dbReference type="Proteomes" id="UP001172738">
    <property type="component" value="Unassembled WGS sequence"/>
</dbReference>
<sequence length="154" mass="16224">MSDGGEDGASYVARLRAAVGTAPLWLSSVTAVVLDSAGSRTLLVRRDLTGLWAPPAAVLGPGAVPARVAAEAVHEDAGAQAEAEAIVGVQATREITYADGSRASYVNLVMRMRSRDDAHSAHARWFPVDSLPERMGADHRERVAMAVAPPERIV</sequence>
<keyword evidence="1" id="KW-0378">Hydrolase</keyword>
<gene>
    <name evidence="1" type="ORF">QQX04_13370</name>
</gene>
<dbReference type="GO" id="GO:0016787">
    <property type="term" value="F:hydrolase activity"/>
    <property type="evidence" value="ECO:0007669"/>
    <property type="project" value="UniProtKB-KW"/>
</dbReference>
<reference evidence="1" key="1">
    <citation type="submission" date="2023-06" db="EMBL/GenBank/DDBJ databases">
        <title>SYSU T00b26.</title>
        <authorList>
            <person name="Gao L."/>
            <person name="Fang B.-Z."/>
            <person name="Li W.-J."/>
        </authorList>
    </citation>
    <scope>NUCLEOTIDE SEQUENCE</scope>
    <source>
        <strain evidence="1">SYSU T00b26</strain>
    </source>
</reference>
<dbReference type="InterPro" id="IPR015797">
    <property type="entry name" value="NUDIX_hydrolase-like_dom_sf"/>
</dbReference>
<proteinExistence type="predicted"/>
<keyword evidence="2" id="KW-1185">Reference proteome</keyword>
<protein>
    <submittedName>
        <fullName evidence="1">NUDIX hydrolase</fullName>
    </submittedName>
</protein>
<organism evidence="1 2">
    <name type="scientific">Demequina zhanjiangensis</name>
    <dbReference type="NCBI Taxonomy" id="3051659"/>
    <lineage>
        <taxon>Bacteria</taxon>
        <taxon>Bacillati</taxon>
        <taxon>Actinomycetota</taxon>
        <taxon>Actinomycetes</taxon>
        <taxon>Micrococcales</taxon>
        <taxon>Demequinaceae</taxon>
        <taxon>Demequina</taxon>
    </lineage>
</organism>
<dbReference type="SUPFAM" id="SSF55811">
    <property type="entry name" value="Nudix"/>
    <property type="match status" value="1"/>
</dbReference>
<evidence type="ECO:0000313" key="1">
    <source>
        <dbReference type="EMBL" id="MDN4473985.1"/>
    </source>
</evidence>
<name>A0ABT8G4C8_9MICO</name>
<dbReference type="RefSeq" id="WP_301130015.1">
    <property type="nucleotide sequence ID" value="NZ_JAUHPV010000009.1"/>
</dbReference>
<evidence type="ECO:0000313" key="2">
    <source>
        <dbReference type="Proteomes" id="UP001172738"/>
    </source>
</evidence>
<comment type="caution">
    <text evidence="1">The sequence shown here is derived from an EMBL/GenBank/DDBJ whole genome shotgun (WGS) entry which is preliminary data.</text>
</comment>
<dbReference type="EMBL" id="JAUHPV010000009">
    <property type="protein sequence ID" value="MDN4473985.1"/>
    <property type="molecule type" value="Genomic_DNA"/>
</dbReference>
<accession>A0ABT8G4C8</accession>
<dbReference type="Gene3D" id="3.90.79.10">
    <property type="entry name" value="Nucleoside Triphosphate Pyrophosphohydrolase"/>
    <property type="match status" value="1"/>
</dbReference>